<dbReference type="SUPFAM" id="SSF57756">
    <property type="entry name" value="Retrovirus zinc finger-like domains"/>
    <property type="match status" value="1"/>
</dbReference>
<dbReference type="InterPro" id="IPR001878">
    <property type="entry name" value="Znf_CCHC"/>
</dbReference>
<reference evidence="2" key="1">
    <citation type="submission" date="2020-04" db="EMBL/GenBank/DDBJ databases">
        <authorList>
            <person name="Alioto T."/>
            <person name="Alioto T."/>
            <person name="Gomez Garrido J."/>
        </authorList>
    </citation>
    <scope>NUCLEOTIDE SEQUENCE</scope>
    <source>
        <strain evidence="2">A484AB</strain>
    </source>
</reference>
<dbReference type="Gene3D" id="4.10.60.10">
    <property type="entry name" value="Zinc finger, CCHC-type"/>
    <property type="match status" value="1"/>
</dbReference>
<dbReference type="OrthoDB" id="416119at2759"/>
<feature type="compositionally biased region" description="Polar residues" evidence="1">
    <location>
        <begin position="252"/>
        <end position="272"/>
    </location>
</feature>
<protein>
    <submittedName>
        <fullName evidence="2">Transposon TX1 uncharacterized 149 kDa</fullName>
    </submittedName>
</protein>
<dbReference type="AlphaFoldDB" id="A0A6S7K601"/>
<feature type="region of interest" description="Disordered" evidence="1">
    <location>
        <begin position="99"/>
        <end position="127"/>
    </location>
</feature>
<feature type="compositionally biased region" description="Acidic residues" evidence="1">
    <location>
        <begin position="221"/>
        <end position="230"/>
    </location>
</feature>
<accession>A0A6S7K601</accession>
<keyword evidence="3" id="KW-1185">Reference proteome</keyword>
<feature type="region of interest" description="Disordered" evidence="1">
    <location>
        <begin position="155"/>
        <end position="186"/>
    </location>
</feature>
<dbReference type="InterPro" id="IPR036875">
    <property type="entry name" value="Znf_CCHC_sf"/>
</dbReference>
<sequence length="549" mass="61149">MLVNVQPGQDGQMGKHYARLSYGIPNEAIADALKPYDKFIQIKMDSFHGVYVGVRQVQTCFWCHQTGHMTKDCPNHARTTGNIINADGPLTTVNRASTSTVPDERIGAHGTGNPPSSCKDSDNSDDEDEFVDVLEELPLPEGEGGQQPVSIVLGNRTREPDDSDVFDIPEKRVDRNPDEVDPISMDHDANGVAIPFERTTSVQRNVHTPSIDLGTPSIEAYEEGDEEDGGNDNMETSMAKDNEYPNIPENGSEFSTAQENDTRTTPSTQIPPNLSRKENLDSESPSPIDLITFAVPETHSISEEEFSSWLDHATSSGCNKFGYKCISSPGTILSCGVAILYNPSYDVVSCSRDQDGRILCAEFSKDVYKSSFLSLTAWWDAGKARLKQYIREFSKKKAVSRRKLITSLEHTLFHLNRRLLNGDEMLPIIEDVKRELEAAHRDEARGARIRANVQWAEEGEASTKYFFGLERKRGQSRIFTSVKNMAGTVVSAFVGIARAWMGFYGLLFTSQSLDRIEQGSFLNSLSLKLSRAEQSLCEGDEEHWMPWLL</sequence>
<proteinExistence type="predicted"/>
<feature type="non-terminal residue" evidence="2">
    <location>
        <position position="1"/>
    </location>
</feature>
<evidence type="ECO:0000313" key="2">
    <source>
        <dbReference type="EMBL" id="CAB4040946.1"/>
    </source>
</evidence>
<feature type="compositionally biased region" description="Basic and acidic residues" evidence="1">
    <location>
        <begin position="168"/>
        <end position="186"/>
    </location>
</feature>
<dbReference type="EMBL" id="CACRXK020027514">
    <property type="protein sequence ID" value="CAB4040946.1"/>
    <property type="molecule type" value="Genomic_DNA"/>
</dbReference>
<gene>
    <name evidence="2" type="ORF">PACLA_8A014161</name>
</gene>
<dbReference type="Proteomes" id="UP001152795">
    <property type="component" value="Unassembled WGS sequence"/>
</dbReference>
<feature type="region of interest" description="Disordered" evidence="1">
    <location>
        <begin position="221"/>
        <end position="286"/>
    </location>
</feature>
<evidence type="ECO:0000313" key="3">
    <source>
        <dbReference type="Proteomes" id="UP001152795"/>
    </source>
</evidence>
<dbReference type="GO" id="GO:0003676">
    <property type="term" value="F:nucleic acid binding"/>
    <property type="evidence" value="ECO:0007669"/>
    <property type="project" value="InterPro"/>
</dbReference>
<dbReference type="GO" id="GO:0008270">
    <property type="term" value="F:zinc ion binding"/>
    <property type="evidence" value="ECO:0007669"/>
    <property type="project" value="InterPro"/>
</dbReference>
<name>A0A6S7K601_PARCT</name>
<organism evidence="2 3">
    <name type="scientific">Paramuricea clavata</name>
    <name type="common">Red gorgonian</name>
    <name type="synonym">Violescent sea-whip</name>
    <dbReference type="NCBI Taxonomy" id="317549"/>
    <lineage>
        <taxon>Eukaryota</taxon>
        <taxon>Metazoa</taxon>
        <taxon>Cnidaria</taxon>
        <taxon>Anthozoa</taxon>
        <taxon>Octocorallia</taxon>
        <taxon>Malacalcyonacea</taxon>
        <taxon>Plexauridae</taxon>
        <taxon>Paramuricea</taxon>
    </lineage>
</organism>
<evidence type="ECO:0000256" key="1">
    <source>
        <dbReference type="SAM" id="MobiDB-lite"/>
    </source>
</evidence>
<dbReference type="SMART" id="SM00343">
    <property type="entry name" value="ZnF_C2HC"/>
    <property type="match status" value="1"/>
</dbReference>
<dbReference type="PROSITE" id="PS50158">
    <property type="entry name" value="ZF_CCHC"/>
    <property type="match status" value="1"/>
</dbReference>
<comment type="caution">
    <text evidence="2">The sequence shown here is derived from an EMBL/GenBank/DDBJ whole genome shotgun (WGS) entry which is preliminary data.</text>
</comment>